<feature type="non-terminal residue" evidence="2">
    <location>
        <position position="1"/>
    </location>
</feature>
<sequence>EQGYSKQGSVRTTTLKALGLSVHAISLSLLTLVKGGSTEILVGVECLKAWQSACTADSRGNVGTGNKGKDNFGDNNVGDYNIGMLEGNSNKGNYNWGDNNAGSRLRCNNAVGIRMVLNFCSLSELRKYAFKTYNPPSPPPKRSSPPPTKK</sequence>
<proteinExistence type="predicted"/>
<accession>A0A3M7KYG9</accession>
<name>A0A3M7KYG9_AUXPR</name>
<protein>
    <submittedName>
        <fullName evidence="2">Uncharacterized protein</fullName>
    </submittedName>
</protein>
<dbReference type="EMBL" id="QOKY01000180">
    <property type="protein sequence ID" value="RMZ54332.1"/>
    <property type="molecule type" value="Genomic_DNA"/>
</dbReference>
<dbReference type="Proteomes" id="UP000279271">
    <property type="component" value="Unassembled WGS sequence"/>
</dbReference>
<gene>
    <name evidence="2" type="ORF">APUTEX25_001490</name>
</gene>
<feature type="non-terminal residue" evidence="2">
    <location>
        <position position="150"/>
    </location>
</feature>
<dbReference type="AlphaFoldDB" id="A0A3M7KYG9"/>
<comment type="caution">
    <text evidence="2">The sequence shown here is derived from an EMBL/GenBank/DDBJ whole genome shotgun (WGS) entry which is preliminary data.</text>
</comment>
<feature type="region of interest" description="Disordered" evidence="1">
    <location>
        <begin position="131"/>
        <end position="150"/>
    </location>
</feature>
<evidence type="ECO:0000313" key="3">
    <source>
        <dbReference type="Proteomes" id="UP000279271"/>
    </source>
</evidence>
<evidence type="ECO:0000313" key="2">
    <source>
        <dbReference type="EMBL" id="RMZ54332.1"/>
    </source>
</evidence>
<reference evidence="3" key="1">
    <citation type="journal article" date="2018" name="Algal Res.">
        <title>Characterization of plant carbon substrate utilization by Auxenochlorella protothecoides.</title>
        <authorList>
            <person name="Vogler B.W."/>
            <person name="Starkenburg S.R."/>
            <person name="Sudasinghe N."/>
            <person name="Schambach J.Y."/>
            <person name="Rollin J.A."/>
            <person name="Pattathil S."/>
            <person name="Barry A.N."/>
        </authorList>
    </citation>
    <scope>NUCLEOTIDE SEQUENCE [LARGE SCALE GENOMIC DNA]</scope>
    <source>
        <strain evidence="3">UTEX 25</strain>
    </source>
</reference>
<evidence type="ECO:0000256" key="1">
    <source>
        <dbReference type="SAM" id="MobiDB-lite"/>
    </source>
</evidence>
<feature type="compositionally biased region" description="Pro residues" evidence="1">
    <location>
        <begin position="135"/>
        <end position="150"/>
    </location>
</feature>
<organism evidence="2 3">
    <name type="scientific">Auxenochlorella protothecoides</name>
    <name type="common">Green microalga</name>
    <name type="synonym">Chlorella protothecoides</name>
    <dbReference type="NCBI Taxonomy" id="3075"/>
    <lineage>
        <taxon>Eukaryota</taxon>
        <taxon>Viridiplantae</taxon>
        <taxon>Chlorophyta</taxon>
        <taxon>core chlorophytes</taxon>
        <taxon>Trebouxiophyceae</taxon>
        <taxon>Chlorellales</taxon>
        <taxon>Chlorellaceae</taxon>
        <taxon>Auxenochlorella</taxon>
    </lineage>
</organism>